<sequence>MTTRHLTAAVLGLVLLTALSACGRKGPLELPPDANRAEAEPVQAEPVTSLPGEEGPVDAQPIDRSMNDLSPRGLRNY</sequence>
<dbReference type="RefSeq" id="WP_012110508.1">
    <property type="nucleotide sequence ID" value="NC_009719.1"/>
</dbReference>
<protein>
    <recommendedName>
        <fullName evidence="10">Lipoprotein</fullName>
    </recommendedName>
</protein>
<dbReference type="GO" id="GO:0009279">
    <property type="term" value="C:cell outer membrane"/>
    <property type="evidence" value="ECO:0007669"/>
    <property type="project" value="UniProtKB-SubCell"/>
</dbReference>
<dbReference type="KEGG" id="pla:Plav_1601"/>
<keyword evidence="3" id="KW-0472">Membrane</keyword>
<evidence type="ECO:0000313" key="8">
    <source>
        <dbReference type="EMBL" id="ABS63220.1"/>
    </source>
</evidence>
<evidence type="ECO:0008006" key="10">
    <source>
        <dbReference type="Google" id="ProtNLM"/>
    </source>
</evidence>
<gene>
    <name evidence="8" type="ordered locus">Plav_1601</name>
</gene>
<dbReference type="NCBIfam" id="NF047847">
    <property type="entry name" value="SS_mature_LptM"/>
    <property type="match status" value="1"/>
</dbReference>
<dbReference type="Proteomes" id="UP000006377">
    <property type="component" value="Chromosome"/>
</dbReference>
<dbReference type="InterPro" id="IPR032831">
    <property type="entry name" value="LptM_cons"/>
</dbReference>
<keyword evidence="4" id="KW-0564">Palmitate</keyword>
<evidence type="ECO:0000256" key="6">
    <source>
        <dbReference type="ARBA" id="ARBA00023288"/>
    </source>
</evidence>
<dbReference type="STRING" id="402881.Plav_1601"/>
<proteinExistence type="predicted"/>
<dbReference type="PROSITE" id="PS51257">
    <property type="entry name" value="PROKAR_LIPOPROTEIN"/>
    <property type="match status" value="1"/>
</dbReference>
<keyword evidence="5" id="KW-0998">Cell outer membrane</keyword>
<keyword evidence="6" id="KW-0449">Lipoprotein</keyword>
<evidence type="ECO:0000313" key="9">
    <source>
        <dbReference type="Proteomes" id="UP000006377"/>
    </source>
</evidence>
<dbReference type="HOGENOM" id="CLU_2634865_0_0_5"/>
<dbReference type="OrthoDB" id="8020981at2"/>
<evidence type="ECO:0000256" key="1">
    <source>
        <dbReference type="ARBA" id="ARBA00004459"/>
    </source>
</evidence>
<evidence type="ECO:0000256" key="5">
    <source>
        <dbReference type="ARBA" id="ARBA00023237"/>
    </source>
</evidence>
<organism evidence="8 9">
    <name type="scientific">Parvibaculum lavamentivorans (strain DS-1 / DSM 13023 / NCIMB 13966)</name>
    <dbReference type="NCBI Taxonomy" id="402881"/>
    <lineage>
        <taxon>Bacteria</taxon>
        <taxon>Pseudomonadati</taxon>
        <taxon>Pseudomonadota</taxon>
        <taxon>Alphaproteobacteria</taxon>
        <taxon>Hyphomicrobiales</taxon>
        <taxon>Parvibaculaceae</taxon>
        <taxon>Parvibaculum</taxon>
    </lineage>
</organism>
<dbReference type="eggNOG" id="COG5567">
    <property type="taxonomic scope" value="Bacteria"/>
</dbReference>
<dbReference type="AlphaFoldDB" id="A7HTI7"/>
<comment type="subcellular location">
    <subcellularLocation>
        <location evidence="1">Cell outer membrane</location>
        <topology evidence="1">Lipid-anchor</topology>
    </subcellularLocation>
</comment>
<reference evidence="8 9" key="1">
    <citation type="journal article" date="2011" name="Stand. Genomic Sci.">
        <title>Complete genome sequence of Parvibaculum lavamentivorans type strain (DS-1(T)).</title>
        <authorList>
            <person name="Schleheck D."/>
            <person name="Weiss M."/>
            <person name="Pitluck S."/>
            <person name="Bruce D."/>
            <person name="Land M.L."/>
            <person name="Han S."/>
            <person name="Saunders E."/>
            <person name="Tapia R."/>
            <person name="Detter C."/>
            <person name="Brettin T."/>
            <person name="Han J."/>
            <person name="Woyke T."/>
            <person name="Goodwin L."/>
            <person name="Pennacchio L."/>
            <person name="Nolan M."/>
            <person name="Cook A.M."/>
            <person name="Kjelleberg S."/>
            <person name="Thomas T."/>
        </authorList>
    </citation>
    <scope>NUCLEOTIDE SEQUENCE [LARGE SCALE GENOMIC DNA]</scope>
    <source>
        <strain evidence="9">DS-1 / DSM 13023 / NCIMB 13966</strain>
    </source>
</reference>
<keyword evidence="2" id="KW-0732">Signal</keyword>
<accession>A7HTI7</accession>
<dbReference type="EMBL" id="CP000774">
    <property type="protein sequence ID" value="ABS63220.1"/>
    <property type="molecule type" value="Genomic_DNA"/>
</dbReference>
<evidence type="ECO:0000256" key="2">
    <source>
        <dbReference type="ARBA" id="ARBA00022729"/>
    </source>
</evidence>
<keyword evidence="9" id="KW-1185">Reference proteome</keyword>
<evidence type="ECO:0000256" key="4">
    <source>
        <dbReference type="ARBA" id="ARBA00023139"/>
    </source>
</evidence>
<dbReference type="Pfam" id="PF13627">
    <property type="entry name" value="LptM_cons"/>
    <property type="match status" value="1"/>
</dbReference>
<name>A7HTI7_PARL1</name>
<evidence type="ECO:0000256" key="7">
    <source>
        <dbReference type="SAM" id="MobiDB-lite"/>
    </source>
</evidence>
<evidence type="ECO:0000256" key="3">
    <source>
        <dbReference type="ARBA" id="ARBA00023136"/>
    </source>
</evidence>
<feature type="region of interest" description="Disordered" evidence="7">
    <location>
        <begin position="24"/>
        <end position="77"/>
    </location>
</feature>